<dbReference type="InterPro" id="IPR031327">
    <property type="entry name" value="MCM"/>
</dbReference>
<dbReference type="Gene3D" id="2.40.50.140">
    <property type="entry name" value="Nucleic acid-binding proteins"/>
    <property type="match status" value="1"/>
</dbReference>
<dbReference type="GO" id="GO:0005634">
    <property type="term" value="C:nucleus"/>
    <property type="evidence" value="ECO:0007669"/>
    <property type="project" value="UniProtKB-SubCell"/>
</dbReference>
<accession>A0A6F9DKN4</accession>
<evidence type="ECO:0000256" key="1">
    <source>
        <dbReference type="ARBA" id="ARBA00004123"/>
    </source>
</evidence>
<dbReference type="InterPro" id="IPR003593">
    <property type="entry name" value="AAA+_ATPase"/>
</dbReference>
<keyword evidence="4" id="KW-0235">DNA replication</keyword>
<evidence type="ECO:0000259" key="18">
    <source>
        <dbReference type="PROSITE" id="PS50051"/>
    </source>
</evidence>
<dbReference type="GO" id="GO:0003697">
    <property type="term" value="F:single-stranded DNA binding"/>
    <property type="evidence" value="ECO:0007669"/>
    <property type="project" value="TreeGrafter"/>
</dbReference>
<dbReference type="GO" id="GO:0000724">
    <property type="term" value="P:double-strand break repair via homologous recombination"/>
    <property type="evidence" value="ECO:0007669"/>
    <property type="project" value="TreeGrafter"/>
</dbReference>
<keyword evidence="10 17" id="KW-0238">DNA-binding</keyword>
<evidence type="ECO:0000256" key="4">
    <source>
        <dbReference type="ARBA" id="ARBA00022705"/>
    </source>
</evidence>
<dbReference type="Pfam" id="PF17207">
    <property type="entry name" value="MCM_OB"/>
    <property type="match status" value="1"/>
</dbReference>
<keyword evidence="5 17" id="KW-0547">Nucleotide-binding</keyword>
<dbReference type="InterPro" id="IPR012340">
    <property type="entry name" value="NA-bd_OB-fold"/>
</dbReference>
<evidence type="ECO:0000256" key="5">
    <source>
        <dbReference type="ARBA" id="ARBA00022741"/>
    </source>
</evidence>
<dbReference type="AlphaFoldDB" id="A0A6F9DKN4"/>
<organism evidence="19">
    <name type="scientific">Phallusia mammillata</name>
    <dbReference type="NCBI Taxonomy" id="59560"/>
    <lineage>
        <taxon>Eukaryota</taxon>
        <taxon>Metazoa</taxon>
        <taxon>Chordata</taxon>
        <taxon>Tunicata</taxon>
        <taxon>Ascidiacea</taxon>
        <taxon>Phlebobranchia</taxon>
        <taxon>Ascidiidae</taxon>
        <taxon>Phallusia</taxon>
    </lineage>
</organism>
<dbReference type="Pfam" id="PF00493">
    <property type="entry name" value="MCM"/>
    <property type="match status" value="1"/>
</dbReference>
<dbReference type="EMBL" id="LR787837">
    <property type="protein sequence ID" value="CAB3263699.1"/>
    <property type="molecule type" value="mRNA"/>
</dbReference>
<evidence type="ECO:0000256" key="14">
    <source>
        <dbReference type="ARBA" id="ARBA00041085"/>
    </source>
</evidence>
<name>A0A6F9DKN4_9ASCI</name>
<dbReference type="SMART" id="SM00382">
    <property type="entry name" value="AAA"/>
    <property type="match status" value="1"/>
</dbReference>
<gene>
    <name evidence="19" type="primary">Mcm9</name>
</gene>
<dbReference type="PRINTS" id="PR01657">
    <property type="entry name" value="MCMFAMILY"/>
</dbReference>
<evidence type="ECO:0000256" key="3">
    <source>
        <dbReference type="ARBA" id="ARBA00012551"/>
    </source>
</evidence>
<dbReference type="SUPFAM" id="SSF52540">
    <property type="entry name" value="P-loop containing nucleoside triphosphate hydrolases"/>
    <property type="match status" value="1"/>
</dbReference>
<evidence type="ECO:0000256" key="10">
    <source>
        <dbReference type="ARBA" id="ARBA00023125"/>
    </source>
</evidence>
<dbReference type="EC" id="3.6.4.12" evidence="3"/>
<dbReference type="FunFam" id="3.40.50.300:FF:000671">
    <property type="entry name" value="DNA helicase MCM9 isoform X1"/>
    <property type="match status" value="1"/>
</dbReference>
<dbReference type="Pfam" id="PF17855">
    <property type="entry name" value="MCM_lid"/>
    <property type="match status" value="1"/>
</dbReference>
<dbReference type="Pfam" id="PF26066">
    <property type="entry name" value="MCM9_N"/>
    <property type="match status" value="1"/>
</dbReference>
<evidence type="ECO:0000256" key="13">
    <source>
        <dbReference type="ARBA" id="ARBA00023306"/>
    </source>
</evidence>
<keyword evidence="12" id="KW-0539">Nucleus</keyword>
<keyword evidence="11" id="KW-0234">DNA repair</keyword>
<dbReference type="GO" id="GO:0016787">
    <property type="term" value="F:hydrolase activity"/>
    <property type="evidence" value="ECO:0007669"/>
    <property type="project" value="UniProtKB-KW"/>
</dbReference>
<evidence type="ECO:0000256" key="17">
    <source>
        <dbReference type="RuleBase" id="RU004070"/>
    </source>
</evidence>
<evidence type="ECO:0000256" key="6">
    <source>
        <dbReference type="ARBA" id="ARBA00022763"/>
    </source>
</evidence>
<protein>
    <recommendedName>
        <fullName evidence="14">DNA helicase MCM9</fullName>
        <ecNumber evidence="3">3.6.4.12</ecNumber>
    </recommendedName>
    <alternativeName>
        <fullName evidence="15">Minichromosome maintenance 9</fullName>
    </alternativeName>
</protein>
<proteinExistence type="evidence at transcript level"/>
<dbReference type="PANTHER" id="PTHR11630">
    <property type="entry name" value="DNA REPLICATION LICENSING FACTOR MCM FAMILY MEMBER"/>
    <property type="match status" value="1"/>
</dbReference>
<evidence type="ECO:0000256" key="7">
    <source>
        <dbReference type="ARBA" id="ARBA00022801"/>
    </source>
</evidence>
<comment type="catalytic activity">
    <reaction evidence="16">
        <text>ATP + H2O = ADP + phosphate + H(+)</text>
        <dbReference type="Rhea" id="RHEA:13065"/>
        <dbReference type="ChEBI" id="CHEBI:15377"/>
        <dbReference type="ChEBI" id="CHEBI:15378"/>
        <dbReference type="ChEBI" id="CHEBI:30616"/>
        <dbReference type="ChEBI" id="CHEBI:43474"/>
        <dbReference type="ChEBI" id="CHEBI:456216"/>
        <dbReference type="EC" id="3.6.4.12"/>
    </reaction>
</comment>
<dbReference type="GO" id="GO:0042555">
    <property type="term" value="C:MCM complex"/>
    <property type="evidence" value="ECO:0007669"/>
    <property type="project" value="TreeGrafter"/>
</dbReference>
<dbReference type="PANTHER" id="PTHR11630:SF48">
    <property type="entry name" value="DNA HELICASE MCM9"/>
    <property type="match status" value="1"/>
</dbReference>
<dbReference type="SMART" id="SM00350">
    <property type="entry name" value="MCM"/>
    <property type="match status" value="1"/>
</dbReference>
<evidence type="ECO:0000313" key="19">
    <source>
        <dbReference type="EMBL" id="CAB3263699.1"/>
    </source>
</evidence>
<dbReference type="GO" id="GO:0017116">
    <property type="term" value="F:single-stranded DNA helicase activity"/>
    <property type="evidence" value="ECO:0007669"/>
    <property type="project" value="TreeGrafter"/>
</dbReference>
<evidence type="ECO:0000256" key="12">
    <source>
        <dbReference type="ARBA" id="ARBA00023242"/>
    </source>
</evidence>
<feature type="domain" description="MCM C-terminal AAA(+) ATPase" evidence="18">
    <location>
        <begin position="306"/>
        <end position="510"/>
    </location>
</feature>
<evidence type="ECO:0000256" key="2">
    <source>
        <dbReference type="ARBA" id="ARBA00008010"/>
    </source>
</evidence>
<dbReference type="InterPro" id="IPR018525">
    <property type="entry name" value="MCM_CS"/>
</dbReference>
<dbReference type="InterPro" id="IPR058768">
    <property type="entry name" value="MCM9_N"/>
</dbReference>
<evidence type="ECO:0000256" key="16">
    <source>
        <dbReference type="ARBA" id="ARBA00047995"/>
    </source>
</evidence>
<dbReference type="SUPFAM" id="SSF50249">
    <property type="entry name" value="Nucleic acid-binding proteins"/>
    <property type="match status" value="1"/>
</dbReference>
<dbReference type="InterPro" id="IPR001208">
    <property type="entry name" value="MCM_dom"/>
</dbReference>
<sequence>MHNGGLEENSLIWAFSKYLNSCHVSDIIRVLLEEEVGLHYSIYVNASDLLKQHGVLADSLFFRPEETLASFDKVLVDVMQDIYNGHMLKNHMVLKTNVHARLTKLPLCPELWRERIPKSKDVGCFLAVEGTVIRTNSVKILEYEREYMCAKCSNVFTLQSDFQLHHHPLVPNQCPVDPDCRSKKFVVVTKNSGVNRKCKDYQEVKIQEQVRKLSMGTIPRCITVVLEDDLVDSCKAGDDVVVLGHVVCRWNPLVVGKFCDIEMTLIANNLEVWNEKSVLGKEINSIDLHGEFECFWAAHGQNTMVARNHILASLCPQLYGLYVVKLAVALVLAGGVQRTSSSGSSVRGECHLLLVGDPGTGKSQFLKYVAKITPRSVITTGIGSSAAGLTVSAIRDGPHWSLEAGALVLADGGICCIDEFSSIKDHDRAAIHEAMEQQTISVAKAGLVSKLHTRTSILAATNPKLGKYDEMSSVSMNIAIASPLLSRFDIVLVLLDTKNTVWDDVVCNYLLHDEGMAQDLDENRLWDLEQMQAYFGLIRQLQPTVSIEADQVLQAYYHSHRQSDFRNKARTTIRLLESLIRLSEAHARIMFRDVVTIHDAIAAVTVMESSMEGCSLLPTGSILHSCFPDDPEAEFKKHAKLVLHCLKLDHLVARIEWGNNDQNTEDASSDPNKNCPIPDCQVQWQEPLQTDVSSPNLFNDIPILENENGCLIKKTASEINVADDLAENIFCIQGAAFSQEEPHCSSNTAFFCSSINSKICSLEKVKTQQKEKPSISDVFKLDSTVIGDICTDFEL</sequence>
<evidence type="ECO:0000256" key="11">
    <source>
        <dbReference type="ARBA" id="ARBA00023204"/>
    </source>
</evidence>
<reference evidence="19" key="1">
    <citation type="submission" date="2020-04" db="EMBL/GenBank/DDBJ databases">
        <authorList>
            <person name="Neveu A P."/>
        </authorList>
    </citation>
    <scope>NUCLEOTIDE SEQUENCE</scope>
    <source>
        <tissue evidence="19">Whole embryo</tissue>
    </source>
</reference>
<dbReference type="PROSITE" id="PS00847">
    <property type="entry name" value="MCM_1"/>
    <property type="match status" value="1"/>
</dbReference>
<keyword evidence="9 17" id="KW-0067">ATP-binding</keyword>
<evidence type="ECO:0000256" key="8">
    <source>
        <dbReference type="ARBA" id="ARBA00022806"/>
    </source>
</evidence>
<comment type="subcellular location">
    <subcellularLocation>
        <location evidence="1">Nucleus</location>
    </subcellularLocation>
</comment>
<dbReference type="InterPro" id="IPR041562">
    <property type="entry name" value="MCM_lid"/>
</dbReference>
<dbReference type="PROSITE" id="PS50051">
    <property type="entry name" value="MCM_2"/>
    <property type="match status" value="1"/>
</dbReference>
<dbReference type="GO" id="GO:0005524">
    <property type="term" value="F:ATP binding"/>
    <property type="evidence" value="ECO:0007669"/>
    <property type="project" value="UniProtKB-KW"/>
</dbReference>
<keyword evidence="8 19" id="KW-0347">Helicase</keyword>
<dbReference type="InterPro" id="IPR033762">
    <property type="entry name" value="MCM_OB"/>
</dbReference>
<dbReference type="GO" id="GO:0006260">
    <property type="term" value="P:DNA replication"/>
    <property type="evidence" value="ECO:0007669"/>
    <property type="project" value="InterPro"/>
</dbReference>
<keyword evidence="13" id="KW-0131">Cell cycle</keyword>
<evidence type="ECO:0000256" key="15">
    <source>
        <dbReference type="ARBA" id="ARBA00042301"/>
    </source>
</evidence>
<keyword evidence="7" id="KW-0378">Hydrolase</keyword>
<comment type="similarity">
    <text evidence="2 17">Belongs to the MCM family.</text>
</comment>
<dbReference type="Gene3D" id="3.40.50.300">
    <property type="entry name" value="P-loop containing nucleotide triphosphate hydrolases"/>
    <property type="match status" value="1"/>
</dbReference>
<keyword evidence="6" id="KW-0227">DNA damage</keyword>
<evidence type="ECO:0000256" key="9">
    <source>
        <dbReference type="ARBA" id="ARBA00022840"/>
    </source>
</evidence>
<dbReference type="InterPro" id="IPR027417">
    <property type="entry name" value="P-loop_NTPase"/>
</dbReference>